<keyword evidence="3" id="KW-1185">Reference proteome</keyword>
<feature type="compositionally biased region" description="Basic residues" evidence="1">
    <location>
        <begin position="19"/>
        <end position="38"/>
    </location>
</feature>
<dbReference type="AlphaFoldDB" id="W4K5X9"/>
<reference evidence="2 3" key="1">
    <citation type="journal article" date="2012" name="New Phytol.">
        <title>Insight into trade-off between wood decay and parasitism from the genome of a fungal forest pathogen.</title>
        <authorList>
            <person name="Olson A."/>
            <person name="Aerts A."/>
            <person name="Asiegbu F."/>
            <person name="Belbahri L."/>
            <person name="Bouzid O."/>
            <person name="Broberg A."/>
            <person name="Canback B."/>
            <person name="Coutinho P.M."/>
            <person name="Cullen D."/>
            <person name="Dalman K."/>
            <person name="Deflorio G."/>
            <person name="van Diepen L.T."/>
            <person name="Dunand C."/>
            <person name="Duplessis S."/>
            <person name="Durling M."/>
            <person name="Gonthier P."/>
            <person name="Grimwood J."/>
            <person name="Fossdal C.G."/>
            <person name="Hansson D."/>
            <person name="Henrissat B."/>
            <person name="Hietala A."/>
            <person name="Himmelstrand K."/>
            <person name="Hoffmeister D."/>
            <person name="Hogberg N."/>
            <person name="James T.Y."/>
            <person name="Karlsson M."/>
            <person name="Kohler A."/>
            <person name="Kues U."/>
            <person name="Lee Y.H."/>
            <person name="Lin Y.C."/>
            <person name="Lind M."/>
            <person name="Lindquist E."/>
            <person name="Lombard V."/>
            <person name="Lucas S."/>
            <person name="Lunden K."/>
            <person name="Morin E."/>
            <person name="Murat C."/>
            <person name="Park J."/>
            <person name="Raffaello T."/>
            <person name="Rouze P."/>
            <person name="Salamov A."/>
            <person name="Schmutz J."/>
            <person name="Solheim H."/>
            <person name="Stahlberg J."/>
            <person name="Velez H."/>
            <person name="de Vries R.P."/>
            <person name="Wiebenga A."/>
            <person name="Woodward S."/>
            <person name="Yakovlev I."/>
            <person name="Garbelotto M."/>
            <person name="Martin F."/>
            <person name="Grigoriev I.V."/>
            <person name="Stenlid J."/>
        </authorList>
    </citation>
    <scope>NUCLEOTIDE SEQUENCE [LARGE SCALE GENOMIC DNA]</scope>
    <source>
        <strain evidence="2 3">TC 32-1</strain>
    </source>
</reference>
<dbReference type="Proteomes" id="UP000030671">
    <property type="component" value="Unassembled WGS sequence"/>
</dbReference>
<accession>W4K5X9</accession>
<dbReference type="HOGENOM" id="CLU_3068953_0_0_1"/>
<dbReference type="GeneID" id="20674789"/>
<protein>
    <submittedName>
        <fullName evidence="2">Uncharacterized protein</fullName>
    </submittedName>
</protein>
<dbReference type="RefSeq" id="XP_009547879.1">
    <property type="nucleotide sequence ID" value="XM_009549584.1"/>
</dbReference>
<name>W4K5X9_HETIT</name>
<dbReference type="EMBL" id="KI925459">
    <property type="protein sequence ID" value="ETW81218.1"/>
    <property type="molecule type" value="Genomic_DNA"/>
</dbReference>
<dbReference type="KEGG" id="hir:HETIRDRAFT_434966"/>
<proteinExistence type="predicted"/>
<gene>
    <name evidence="2" type="ORF">HETIRDRAFT_434966</name>
</gene>
<dbReference type="InParanoid" id="W4K5X9"/>
<organism evidence="2 3">
    <name type="scientific">Heterobasidion irregulare (strain TC 32-1)</name>
    <dbReference type="NCBI Taxonomy" id="747525"/>
    <lineage>
        <taxon>Eukaryota</taxon>
        <taxon>Fungi</taxon>
        <taxon>Dikarya</taxon>
        <taxon>Basidiomycota</taxon>
        <taxon>Agaricomycotina</taxon>
        <taxon>Agaricomycetes</taxon>
        <taxon>Russulales</taxon>
        <taxon>Bondarzewiaceae</taxon>
        <taxon>Heterobasidion</taxon>
        <taxon>Heterobasidion annosum species complex</taxon>
    </lineage>
</organism>
<feature type="region of interest" description="Disordered" evidence="1">
    <location>
        <begin position="1"/>
        <end position="53"/>
    </location>
</feature>
<evidence type="ECO:0000313" key="3">
    <source>
        <dbReference type="Proteomes" id="UP000030671"/>
    </source>
</evidence>
<sequence length="53" mass="6117">MTLRCDDAPRRDDETARLASRHSRTRIHALTGHQRRPSPTREAPQDPVEVREA</sequence>
<evidence type="ECO:0000313" key="2">
    <source>
        <dbReference type="EMBL" id="ETW81218.1"/>
    </source>
</evidence>
<evidence type="ECO:0000256" key="1">
    <source>
        <dbReference type="SAM" id="MobiDB-lite"/>
    </source>
</evidence>
<feature type="compositionally biased region" description="Basic and acidic residues" evidence="1">
    <location>
        <begin position="1"/>
        <end position="16"/>
    </location>
</feature>